<proteinExistence type="predicted"/>
<dbReference type="OrthoDB" id="1680245at2"/>
<keyword evidence="2" id="KW-1185">Reference proteome</keyword>
<dbReference type="EMBL" id="CP015756">
    <property type="protein sequence ID" value="APC42099.1"/>
    <property type="molecule type" value="Genomic_DNA"/>
</dbReference>
<name>A0A1J0GL98_9CLOT</name>
<dbReference type="RefSeq" id="WP_071614390.1">
    <property type="nucleotide sequence ID" value="NZ_CP015756.1"/>
</dbReference>
<accession>A0A1J0GL98</accession>
<dbReference type="KEGG" id="ceu:A7L45_19585"/>
<reference evidence="2" key="1">
    <citation type="journal article" date="2016" name="Front. Microbiol.">
        <title>Complete Genome Sequence of Clostridium estertheticum DSM 8809, a Microbe Identified in Spoiled Vacuum Packed Beef.</title>
        <authorList>
            <person name="Yu Z."/>
            <person name="Gunn L."/>
            <person name="Brennan E."/>
            <person name="Reid R."/>
            <person name="Wall P.G."/>
            <person name="Gaora O.P."/>
            <person name="Hurley D."/>
            <person name="Bolton D."/>
            <person name="Fanning S."/>
        </authorList>
    </citation>
    <scope>NUCLEOTIDE SEQUENCE [LARGE SCALE GENOMIC DNA]</scope>
    <source>
        <strain evidence="2">DSM 8809</strain>
    </source>
</reference>
<evidence type="ECO:0000313" key="2">
    <source>
        <dbReference type="Proteomes" id="UP000182569"/>
    </source>
</evidence>
<dbReference type="Proteomes" id="UP000182569">
    <property type="component" value="Chromosome"/>
</dbReference>
<dbReference type="AlphaFoldDB" id="A0A1J0GL98"/>
<sequence length="109" mass="12407">MAHRRVVQNYYNDINNLADVLTKLVNSYRLLIGGANELNGIALSKKSDVKDALKRADGVGNIIDETIKVLDDASYSYMSYCKMKTEIMKSKLQIEYIETEIDEDLKLKD</sequence>
<dbReference type="STRING" id="1552.A7L45_19585"/>
<gene>
    <name evidence="1" type="ORF">A7L45_19585</name>
</gene>
<evidence type="ECO:0000313" key="1">
    <source>
        <dbReference type="EMBL" id="APC42099.1"/>
    </source>
</evidence>
<protein>
    <submittedName>
        <fullName evidence="1">Uncharacterized protein</fullName>
    </submittedName>
</protein>
<organism evidence="1 2">
    <name type="scientific">Clostridium estertheticum subsp. estertheticum</name>
    <dbReference type="NCBI Taxonomy" id="1552"/>
    <lineage>
        <taxon>Bacteria</taxon>
        <taxon>Bacillati</taxon>
        <taxon>Bacillota</taxon>
        <taxon>Clostridia</taxon>
        <taxon>Eubacteriales</taxon>
        <taxon>Clostridiaceae</taxon>
        <taxon>Clostridium</taxon>
    </lineage>
</organism>